<gene>
    <name evidence="1" type="ORF">ACFQT0_17800</name>
</gene>
<evidence type="ECO:0000313" key="2">
    <source>
        <dbReference type="Proteomes" id="UP001596513"/>
    </source>
</evidence>
<dbReference type="RefSeq" id="WP_380206176.1">
    <property type="nucleotide sequence ID" value="NZ_JBHTEK010000001.1"/>
</dbReference>
<keyword evidence="2" id="KW-1185">Reference proteome</keyword>
<name>A0ABW2U691_9BACT</name>
<accession>A0ABW2U691</accession>
<sequence>MSDDIERYSFGGRWIQTRAVLGSAAELDANKAAIKQFVNDQEPKWQTDKGSPSRTDEQKHLVAEVPLMELVTLLRSYSYLSTDDSSTFAMLANSLEAYSKANPSAEGVTYRMSGGKGRLRAAVNGKVRQLFQGRNPKKGAGELIYPGDSEIREPEHFSLQIHYLKVKNEADPQVASFALAVWVPADAGVEMVKLAGD</sequence>
<dbReference type="Proteomes" id="UP001596513">
    <property type="component" value="Unassembled WGS sequence"/>
</dbReference>
<reference evidence="2" key="1">
    <citation type="journal article" date="2019" name="Int. J. Syst. Evol. Microbiol.">
        <title>The Global Catalogue of Microorganisms (GCM) 10K type strain sequencing project: providing services to taxonomists for standard genome sequencing and annotation.</title>
        <authorList>
            <consortium name="The Broad Institute Genomics Platform"/>
            <consortium name="The Broad Institute Genome Sequencing Center for Infectious Disease"/>
            <person name="Wu L."/>
            <person name="Ma J."/>
        </authorList>
    </citation>
    <scope>NUCLEOTIDE SEQUENCE [LARGE SCALE GENOMIC DNA]</scope>
    <source>
        <strain evidence="2">JCM 19635</strain>
    </source>
</reference>
<comment type="caution">
    <text evidence="1">The sequence shown here is derived from an EMBL/GenBank/DDBJ whole genome shotgun (WGS) entry which is preliminary data.</text>
</comment>
<protein>
    <submittedName>
        <fullName evidence="1">Uncharacterized protein</fullName>
    </submittedName>
</protein>
<proteinExistence type="predicted"/>
<evidence type="ECO:0000313" key="1">
    <source>
        <dbReference type="EMBL" id="MFC7668998.1"/>
    </source>
</evidence>
<organism evidence="1 2">
    <name type="scientific">Hymenobacter humi</name>
    <dbReference type="NCBI Taxonomy" id="1411620"/>
    <lineage>
        <taxon>Bacteria</taxon>
        <taxon>Pseudomonadati</taxon>
        <taxon>Bacteroidota</taxon>
        <taxon>Cytophagia</taxon>
        <taxon>Cytophagales</taxon>
        <taxon>Hymenobacteraceae</taxon>
        <taxon>Hymenobacter</taxon>
    </lineage>
</organism>
<dbReference type="EMBL" id="JBHTEK010000001">
    <property type="protein sequence ID" value="MFC7668998.1"/>
    <property type="molecule type" value="Genomic_DNA"/>
</dbReference>